<dbReference type="InterPro" id="IPR013762">
    <property type="entry name" value="Integrase-like_cat_sf"/>
</dbReference>
<dbReference type="AlphaFoldDB" id="A0A2U2RHL6"/>
<keyword evidence="4" id="KW-1185">Reference proteome</keyword>
<dbReference type="GO" id="GO:0015074">
    <property type="term" value="P:DNA integration"/>
    <property type="evidence" value="ECO:0007669"/>
    <property type="project" value="InterPro"/>
</dbReference>
<protein>
    <recommendedName>
        <fullName evidence="2">Tyr recombinase domain-containing protein</fullName>
    </recommendedName>
</protein>
<gene>
    <name evidence="3" type="ORF">DEO23_12275</name>
</gene>
<dbReference type="InterPro" id="IPR011010">
    <property type="entry name" value="DNA_brk_join_enz"/>
</dbReference>
<proteinExistence type="predicted"/>
<dbReference type="EMBL" id="QFKX01000005">
    <property type="protein sequence ID" value="PWH05362.1"/>
    <property type="molecule type" value="Genomic_DNA"/>
</dbReference>
<dbReference type="GO" id="GO:0006310">
    <property type="term" value="P:DNA recombination"/>
    <property type="evidence" value="ECO:0007669"/>
    <property type="project" value="UniProtKB-KW"/>
</dbReference>
<evidence type="ECO:0000259" key="2">
    <source>
        <dbReference type="PROSITE" id="PS51898"/>
    </source>
</evidence>
<reference evidence="3 4" key="1">
    <citation type="submission" date="2018-05" db="EMBL/GenBank/DDBJ databases">
        <title>Brachybacterium sp. M1HQ-2T, whole genome shotgun sequence.</title>
        <authorList>
            <person name="Tuo L."/>
        </authorList>
    </citation>
    <scope>NUCLEOTIDE SEQUENCE [LARGE SCALE GENOMIC DNA]</scope>
    <source>
        <strain evidence="3 4">M1HQ-2</strain>
    </source>
</reference>
<feature type="domain" description="Tyr recombinase" evidence="2">
    <location>
        <begin position="224"/>
        <end position="438"/>
    </location>
</feature>
<dbReference type="RefSeq" id="WP_109276326.1">
    <property type="nucleotide sequence ID" value="NZ_QFKX01000005.1"/>
</dbReference>
<evidence type="ECO:0000313" key="4">
    <source>
        <dbReference type="Proteomes" id="UP000245590"/>
    </source>
</evidence>
<dbReference type="Proteomes" id="UP000245590">
    <property type="component" value="Unassembled WGS sequence"/>
</dbReference>
<keyword evidence="1" id="KW-0233">DNA recombination</keyword>
<dbReference type="PROSITE" id="PS51898">
    <property type="entry name" value="TYR_RECOMBINASE"/>
    <property type="match status" value="1"/>
</dbReference>
<accession>A0A2U2RHL6</accession>
<organism evidence="3 4">
    <name type="scientific">Brachybacterium endophyticum</name>
    <dbReference type="NCBI Taxonomy" id="2182385"/>
    <lineage>
        <taxon>Bacteria</taxon>
        <taxon>Bacillati</taxon>
        <taxon>Actinomycetota</taxon>
        <taxon>Actinomycetes</taxon>
        <taxon>Micrococcales</taxon>
        <taxon>Dermabacteraceae</taxon>
        <taxon>Brachybacterium</taxon>
    </lineage>
</organism>
<dbReference type="GO" id="GO:0003677">
    <property type="term" value="F:DNA binding"/>
    <property type="evidence" value="ECO:0007669"/>
    <property type="project" value="InterPro"/>
</dbReference>
<evidence type="ECO:0000313" key="3">
    <source>
        <dbReference type="EMBL" id="PWH05362.1"/>
    </source>
</evidence>
<sequence length="444" mass="49333">MTKRRALAARTRLSEGEHSIDRAQVTDLRDEAGKVISRRLAWSILLPGDAKPTRRFTQGPPRSTDTAIRNKARATAVDMLEEHTRGGASDWTRRSSLSEFCEAVVRPDIINAPNLSEMTRKAYAASLDLLLGKCDGQSHEAVQHDKALGPKTIQAATKMLAIEACLKEISELHGKETSRRARSVLTGWVFRNLRRHELLETNPIKGERIDLTSMARQREGVSSGPAVALTRDEYNRVVDYLVAMDPSQGIAAPRRGRWGLEHRVTMRRNMISLTLIQAGTGLRISEARQAWRGLVRDDVEHVSIDVHQSIAKGGIPRLAHVLDQRTTWRIRELLLAHPEDPEDTLIVGQAGDRTKVWELAKVRAEARALYDQLAYALDIAKLSMPGHLTHIWRTTMNMQLMAAGVPPAARAQQLGHTEQVALDYYTSAMPIEMAAEASAAIFAG</sequence>
<dbReference type="OrthoDB" id="4370826at2"/>
<dbReference type="Gene3D" id="1.10.443.10">
    <property type="entry name" value="Intergrase catalytic core"/>
    <property type="match status" value="1"/>
</dbReference>
<dbReference type="SUPFAM" id="SSF56349">
    <property type="entry name" value="DNA breaking-rejoining enzymes"/>
    <property type="match status" value="1"/>
</dbReference>
<comment type="caution">
    <text evidence="3">The sequence shown here is derived from an EMBL/GenBank/DDBJ whole genome shotgun (WGS) entry which is preliminary data.</text>
</comment>
<evidence type="ECO:0000256" key="1">
    <source>
        <dbReference type="ARBA" id="ARBA00023172"/>
    </source>
</evidence>
<dbReference type="InterPro" id="IPR002104">
    <property type="entry name" value="Integrase_catalytic"/>
</dbReference>
<name>A0A2U2RHL6_9MICO</name>